<protein>
    <submittedName>
        <fullName evidence="2">Uncharacterized protein</fullName>
    </submittedName>
</protein>
<dbReference type="RefSeq" id="WP_133057891.1">
    <property type="nucleotide sequence ID" value="NZ_JACKVA010000035.1"/>
</dbReference>
<dbReference type="EMBL" id="CTEF01000001">
    <property type="protein sequence ID" value="CQD09616.1"/>
    <property type="molecule type" value="Genomic_DNA"/>
</dbReference>
<dbReference type="AlphaFoldDB" id="A0A0U1D7C9"/>
<feature type="transmembrane region" description="Helical" evidence="1">
    <location>
        <begin position="40"/>
        <end position="60"/>
    </location>
</feature>
<evidence type="ECO:0000313" key="2">
    <source>
        <dbReference type="EMBL" id="CQD09616.1"/>
    </source>
</evidence>
<sequence length="246" mass="27645">MSTTHAKGEMEKFARRSGIAVTLIFIAMLAPWAVNAAKQLSFVTLIVILGLVWACVYLIFMMTQSKTVAFQASFDATGTQLRPDKRIENSLRRFIVTAGLSTWLMFLAWVVGVLYLPFDVGRHVFPLCAGAAAAVLTWCWVKLRRQGSLSYLSLTPDGFEFSTLREPKTGKWDEIENIADRLPDEERFWNPMVVTLAGGETLLMEAPGTYTPKGTALVQWVRLYWQHPELRDELTDGRAVARLRAA</sequence>
<keyword evidence="1" id="KW-1133">Transmembrane helix</keyword>
<evidence type="ECO:0000313" key="3">
    <source>
        <dbReference type="Proteomes" id="UP000182227"/>
    </source>
</evidence>
<gene>
    <name evidence="2" type="ORF">BN970_01874</name>
</gene>
<dbReference type="Proteomes" id="UP000182227">
    <property type="component" value="Unassembled WGS sequence"/>
</dbReference>
<accession>A0A0U1D7C9</accession>
<feature type="transmembrane region" description="Helical" evidence="1">
    <location>
        <begin position="124"/>
        <end position="141"/>
    </location>
</feature>
<name>A0A0U1D7C9_9MYCO</name>
<evidence type="ECO:0000256" key="1">
    <source>
        <dbReference type="SAM" id="Phobius"/>
    </source>
</evidence>
<feature type="transmembrane region" description="Helical" evidence="1">
    <location>
        <begin position="94"/>
        <end position="118"/>
    </location>
</feature>
<keyword evidence="1" id="KW-0472">Membrane</keyword>
<reference evidence="2 3" key="1">
    <citation type="submission" date="2015-03" db="EMBL/GenBank/DDBJ databases">
        <authorList>
            <person name="Murphy D."/>
        </authorList>
    </citation>
    <scope>NUCLEOTIDE SEQUENCE [LARGE SCALE GENOMIC DNA]</scope>
    <source>
        <strain evidence="2 3">D16</strain>
    </source>
</reference>
<keyword evidence="1" id="KW-0812">Transmembrane</keyword>
<organism evidence="2 3">
    <name type="scientific">Mycolicibacterium conceptionense</name>
    <dbReference type="NCBI Taxonomy" id="451644"/>
    <lineage>
        <taxon>Bacteria</taxon>
        <taxon>Bacillati</taxon>
        <taxon>Actinomycetota</taxon>
        <taxon>Actinomycetes</taxon>
        <taxon>Mycobacteriales</taxon>
        <taxon>Mycobacteriaceae</taxon>
        <taxon>Mycolicibacterium</taxon>
    </lineage>
</organism>
<proteinExistence type="predicted"/>
<dbReference type="GeneID" id="44300459"/>
<feature type="transmembrane region" description="Helical" evidence="1">
    <location>
        <begin position="17"/>
        <end position="34"/>
    </location>
</feature>